<dbReference type="Proteomes" id="UP000008144">
    <property type="component" value="Chromosome 7"/>
</dbReference>
<reference evidence="2" key="3">
    <citation type="submission" date="2025-08" db="UniProtKB">
        <authorList>
            <consortium name="Ensembl"/>
        </authorList>
    </citation>
    <scope>IDENTIFICATION</scope>
</reference>
<organism evidence="2 3">
    <name type="scientific">Ciona intestinalis</name>
    <name type="common">Transparent sea squirt</name>
    <name type="synonym">Ascidia intestinalis</name>
    <dbReference type="NCBI Taxonomy" id="7719"/>
    <lineage>
        <taxon>Eukaryota</taxon>
        <taxon>Metazoa</taxon>
        <taxon>Chordata</taxon>
        <taxon>Tunicata</taxon>
        <taxon>Ascidiacea</taxon>
        <taxon>Phlebobranchia</taxon>
        <taxon>Cionidae</taxon>
        <taxon>Ciona</taxon>
    </lineage>
</organism>
<proteinExistence type="predicted"/>
<evidence type="ECO:0000256" key="1">
    <source>
        <dbReference type="SAM" id="Phobius"/>
    </source>
</evidence>
<reference evidence="3" key="1">
    <citation type="journal article" date="2002" name="Science">
        <title>The draft genome of Ciona intestinalis: insights into chordate and vertebrate origins.</title>
        <authorList>
            <person name="Dehal P."/>
            <person name="Satou Y."/>
            <person name="Campbell R.K."/>
            <person name="Chapman J."/>
            <person name="Degnan B."/>
            <person name="De Tomaso A."/>
            <person name="Davidson B."/>
            <person name="Di Gregorio A."/>
            <person name="Gelpke M."/>
            <person name="Goodstein D.M."/>
            <person name="Harafuji N."/>
            <person name="Hastings K.E."/>
            <person name="Ho I."/>
            <person name="Hotta K."/>
            <person name="Huang W."/>
            <person name="Kawashima T."/>
            <person name="Lemaire P."/>
            <person name="Martinez D."/>
            <person name="Meinertzhagen I.A."/>
            <person name="Necula S."/>
            <person name="Nonaka M."/>
            <person name="Putnam N."/>
            <person name="Rash S."/>
            <person name="Saiga H."/>
            <person name="Satake M."/>
            <person name="Terry A."/>
            <person name="Yamada L."/>
            <person name="Wang H.G."/>
            <person name="Awazu S."/>
            <person name="Azumi K."/>
            <person name="Boore J."/>
            <person name="Branno M."/>
            <person name="Chin-Bow S."/>
            <person name="DeSantis R."/>
            <person name="Doyle S."/>
            <person name="Francino P."/>
            <person name="Keys D.N."/>
            <person name="Haga S."/>
            <person name="Hayashi H."/>
            <person name="Hino K."/>
            <person name="Imai K.S."/>
            <person name="Inaba K."/>
            <person name="Kano S."/>
            <person name="Kobayashi K."/>
            <person name="Kobayashi M."/>
            <person name="Lee B.I."/>
            <person name="Makabe K.W."/>
            <person name="Manohar C."/>
            <person name="Matassi G."/>
            <person name="Medina M."/>
            <person name="Mochizuki Y."/>
            <person name="Mount S."/>
            <person name="Morishita T."/>
            <person name="Miura S."/>
            <person name="Nakayama A."/>
            <person name="Nishizaka S."/>
            <person name="Nomoto H."/>
            <person name="Ohta F."/>
            <person name="Oishi K."/>
            <person name="Rigoutsos I."/>
            <person name="Sano M."/>
            <person name="Sasaki A."/>
            <person name="Sasakura Y."/>
            <person name="Shoguchi E."/>
            <person name="Shin-i T."/>
            <person name="Spagnuolo A."/>
            <person name="Stainier D."/>
            <person name="Suzuki M.M."/>
            <person name="Tassy O."/>
            <person name="Takatori N."/>
            <person name="Tokuoka M."/>
            <person name="Yagi K."/>
            <person name="Yoshizaki F."/>
            <person name="Wada S."/>
            <person name="Zhang C."/>
            <person name="Hyatt P.D."/>
            <person name="Larimer F."/>
            <person name="Detter C."/>
            <person name="Doggett N."/>
            <person name="Glavina T."/>
            <person name="Hawkins T."/>
            <person name="Richardson P."/>
            <person name="Lucas S."/>
            <person name="Kohara Y."/>
            <person name="Levine M."/>
            <person name="Satoh N."/>
            <person name="Rokhsar D.S."/>
        </authorList>
    </citation>
    <scope>NUCLEOTIDE SEQUENCE [LARGE SCALE GENOMIC DNA]</scope>
</reference>
<sequence>MIGIIRASLSRPICIQNQQYFANKLWKSNLKLSWKNLENTNRKWDLMFSCKFHSRPSALKQVLICKPYYKTGNVLRFFYSTVRFETKSSKFMVKINRNQFRTIFTSSRFLQRDQQNNISFFNNDTALYISAILIFMIGIAYAAVPLYRLFCQATGIGG</sequence>
<keyword evidence="1" id="KW-0472">Membrane</keyword>
<protein>
    <submittedName>
        <fullName evidence="2">Uncharacterized protein</fullName>
    </submittedName>
</protein>
<dbReference type="Ensembl" id="ENSCINT00000031031.1">
    <property type="protein sequence ID" value="ENSCINP00000035186.1"/>
    <property type="gene ID" value="ENSCING00000025036.1"/>
</dbReference>
<keyword evidence="1" id="KW-1133">Transmembrane helix</keyword>
<name>H2XZV2_CIOIN</name>
<dbReference type="EMBL" id="EAAA01002508">
    <property type="status" value="NOT_ANNOTATED_CDS"/>
    <property type="molecule type" value="Genomic_DNA"/>
</dbReference>
<dbReference type="HOGENOM" id="CLU_1673167_0_0_1"/>
<feature type="transmembrane region" description="Helical" evidence="1">
    <location>
        <begin position="125"/>
        <end position="144"/>
    </location>
</feature>
<keyword evidence="3" id="KW-1185">Reference proteome</keyword>
<reference evidence="2" key="4">
    <citation type="submission" date="2025-09" db="UniProtKB">
        <authorList>
            <consortium name="Ensembl"/>
        </authorList>
    </citation>
    <scope>IDENTIFICATION</scope>
</reference>
<reference evidence="2" key="2">
    <citation type="journal article" date="2008" name="Genome Biol.">
        <title>Improved genome assembly and evidence-based global gene model set for the chordate Ciona intestinalis: new insight into intron and operon populations.</title>
        <authorList>
            <person name="Satou Y."/>
            <person name="Mineta K."/>
            <person name="Ogasawara M."/>
            <person name="Sasakura Y."/>
            <person name="Shoguchi E."/>
            <person name="Ueno K."/>
            <person name="Yamada L."/>
            <person name="Matsumoto J."/>
            <person name="Wasserscheid J."/>
            <person name="Dewar K."/>
            <person name="Wiley G.B."/>
            <person name="Macmil S.L."/>
            <person name="Roe B.A."/>
            <person name="Zeller R.W."/>
            <person name="Hastings K.E."/>
            <person name="Lemaire P."/>
            <person name="Lindquist E."/>
            <person name="Endo T."/>
            <person name="Hotta K."/>
            <person name="Inaba K."/>
        </authorList>
    </citation>
    <scope>NUCLEOTIDE SEQUENCE [LARGE SCALE GENOMIC DNA]</scope>
    <source>
        <strain evidence="2">wild type</strain>
    </source>
</reference>
<dbReference type="AlphaFoldDB" id="H2XZV2"/>
<dbReference type="STRING" id="7719.ENSCINP00000035186"/>
<evidence type="ECO:0000313" key="2">
    <source>
        <dbReference type="Ensembl" id="ENSCINP00000035186.1"/>
    </source>
</evidence>
<accession>H2XZV2</accession>
<dbReference type="InParanoid" id="H2XZV2"/>
<evidence type="ECO:0000313" key="3">
    <source>
        <dbReference type="Proteomes" id="UP000008144"/>
    </source>
</evidence>
<keyword evidence="1" id="KW-0812">Transmembrane</keyword>